<evidence type="ECO:0000256" key="2">
    <source>
        <dbReference type="ARBA" id="ARBA00022801"/>
    </source>
</evidence>
<dbReference type="AlphaFoldDB" id="A0A238FHT2"/>
<comment type="similarity">
    <text evidence="1">Belongs to the amidase family.</text>
</comment>
<feature type="binding site" evidence="4">
    <location>
        <position position="173"/>
    </location>
    <ligand>
        <name>substrate</name>
    </ligand>
</feature>
<dbReference type="OrthoDB" id="6428749at2759"/>
<dbReference type="PANTHER" id="PTHR46072">
    <property type="entry name" value="AMIDASE-RELATED-RELATED"/>
    <property type="match status" value="1"/>
</dbReference>
<dbReference type="Proteomes" id="UP000198372">
    <property type="component" value="Unassembled WGS sequence"/>
</dbReference>
<feature type="active site" description="Charge relay system" evidence="3">
    <location>
        <position position="130"/>
    </location>
</feature>
<dbReference type="PANTHER" id="PTHR46072:SF4">
    <property type="entry name" value="AMIDASE C550.07-RELATED"/>
    <property type="match status" value="1"/>
</dbReference>
<dbReference type="STRING" id="269621.A0A238FHT2"/>
<dbReference type="Gene3D" id="3.90.1300.10">
    <property type="entry name" value="Amidase signature (AS) domain"/>
    <property type="match status" value="1"/>
</dbReference>
<evidence type="ECO:0000256" key="1">
    <source>
        <dbReference type="ARBA" id="ARBA00009199"/>
    </source>
</evidence>
<proteinExistence type="inferred from homology"/>
<gene>
    <name evidence="6" type="ORF">BQ2448_4272</name>
</gene>
<dbReference type="InterPro" id="IPR023631">
    <property type="entry name" value="Amidase_dom"/>
</dbReference>
<feature type="binding site" evidence="4">
    <location>
        <position position="198"/>
    </location>
    <ligand>
        <name>substrate</name>
    </ligand>
</feature>
<keyword evidence="7" id="KW-1185">Reference proteome</keyword>
<protein>
    <submittedName>
        <fullName evidence="6">BQ2448_4272 protein</fullName>
    </submittedName>
</protein>
<dbReference type="SUPFAM" id="SSF75304">
    <property type="entry name" value="Amidase signature (AS) enzymes"/>
    <property type="match status" value="1"/>
</dbReference>
<dbReference type="Pfam" id="PF01425">
    <property type="entry name" value="Amidase"/>
    <property type="match status" value="1"/>
</dbReference>
<name>A0A238FHT2_9BASI</name>
<reference evidence="7" key="1">
    <citation type="submission" date="2016-09" db="EMBL/GenBank/DDBJ databases">
        <authorList>
            <person name="Jeantristanb JTB J.-T."/>
            <person name="Ricardo R."/>
        </authorList>
    </citation>
    <scope>NUCLEOTIDE SEQUENCE [LARGE SCALE GENOMIC DNA]</scope>
</reference>
<organism evidence="6 7">
    <name type="scientific">Microbotryum intermedium</name>
    <dbReference type="NCBI Taxonomy" id="269621"/>
    <lineage>
        <taxon>Eukaryota</taxon>
        <taxon>Fungi</taxon>
        <taxon>Dikarya</taxon>
        <taxon>Basidiomycota</taxon>
        <taxon>Pucciniomycotina</taxon>
        <taxon>Microbotryomycetes</taxon>
        <taxon>Microbotryales</taxon>
        <taxon>Microbotryaceae</taxon>
        <taxon>Microbotryum</taxon>
    </lineage>
</organism>
<sequence length="544" mass="60487">MTDTTALVEQYRQQVLDELPSQVLGPLLDYAPGSNLTRVVGQLHLLNQRQLDITSLDAVDLVAHIAARKLTSEEVVMAFAHRAAYAHRLTRCLTGMWLENAIERARALDHHLGKYGTTVGPLHGLPISLKITSLSYLSQHLRATPSANSCSLVTLLESLGAVTYVHTNLPQTIMHLETSSFWGTVLNPYNTSLTAVGSSGGESALIAMRGSVLGLGTDIGGSVRSPAANCGLWSLRPTSLRLPSATAAVPGRESIMGTAGPIATSLRDLDLFLKLVLGEEAKVWEKGSSLLEMAWGGGRKGGWEDGSRKLRIGVMWEDGEVRPTRPIRRALETAVKTLKDSDRVQVVDFDPWRMREGWELTRHLYFADGGKRIHDLLDDSDVAEPLKPLTSWLLEDAGKEPLKDHSVHELWELNIKREKYRTTFREHWNSSGVDVVLSPVAPNPAPRHGEARWWSYTSHWNLVDHPALVFPTGLSVDPSLDIEPTVPRDEWRNDDERFVHEHYSPESYANAPLGLQLIARKYHDEEVMSAMHVIEGILFHTHMQ</sequence>
<dbReference type="EMBL" id="FMSP01000009">
    <property type="protein sequence ID" value="SCV72735.1"/>
    <property type="molecule type" value="Genomic_DNA"/>
</dbReference>
<feature type="active site" description="Acyl-ester intermediate" evidence="3">
    <location>
        <position position="222"/>
    </location>
</feature>
<feature type="domain" description="Amidase" evidence="5">
    <location>
        <begin position="74"/>
        <end position="527"/>
    </location>
</feature>
<dbReference type="InterPro" id="IPR036928">
    <property type="entry name" value="AS_sf"/>
</dbReference>
<evidence type="ECO:0000313" key="7">
    <source>
        <dbReference type="Proteomes" id="UP000198372"/>
    </source>
</evidence>
<dbReference type="GO" id="GO:0016787">
    <property type="term" value="F:hydrolase activity"/>
    <property type="evidence" value="ECO:0007669"/>
    <property type="project" value="UniProtKB-KW"/>
</dbReference>
<feature type="active site" description="Charge relay system" evidence="3">
    <location>
        <position position="198"/>
    </location>
</feature>
<evidence type="ECO:0000256" key="3">
    <source>
        <dbReference type="PIRSR" id="PIRSR001221-1"/>
    </source>
</evidence>
<evidence type="ECO:0000259" key="5">
    <source>
        <dbReference type="Pfam" id="PF01425"/>
    </source>
</evidence>
<evidence type="ECO:0000256" key="4">
    <source>
        <dbReference type="PIRSR" id="PIRSR001221-2"/>
    </source>
</evidence>
<feature type="binding site" evidence="4">
    <location>
        <begin position="219"/>
        <end position="222"/>
    </location>
    <ligand>
        <name>substrate</name>
    </ligand>
</feature>
<dbReference type="PIRSF" id="PIRSF001221">
    <property type="entry name" value="Amidase_fungi"/>
    <property type="match status" value="1"/>
</dbReference>
<keyword evidence="2" id="KW-0378">Hydrolase</keyword>
<accession>A0A238FHT2</accession>
<evidence type="ECO:0000313" key="6">
    <source>
        <dbReference type="EMBL" id="SCV72735.1"/>
    </source>
</evidence>